<dbReference type="AlphaFoldDB" id="A0A923E2K0"/>
<proteinExistence type="predicted"/>
<accession>A0A923E2K0</accession>
<dbReference type="EMBL" id="JACHMK010000001">
    <property type="protein sequence ID" value="MBB6333723.1"/>
    <property type="molecule type" value="Genomic_DNA"/>
</dbReference>
<organism evidence="1 2">
    <name type="scientific">Schaalia hyovaginalis</name>
    <dbReference type="NCBI Taxonomy" id="29316"/>
    <lineage>
        <taxon>Bacteria</taxon>
        <taxon>Bacillati</taxon>
        <taxon>Actinomycetota</taxon>
        <taxon>Actinomycetes</taxon>
        <taxon>Actinomycetales</taxon>
        <taxon>Actinomycetaceae</taxon>
        <taxon>Schaalia</taxon>
    </lineage>
</organism>
<keyword evidence="2" id="KW-1185">Reference proteome</keyword>
<gene>
    <name evidence="1" type="ORF">HD592_000288</name>
</gene>
<dbReference type="Proteomes" id="UP000617426">
    <property type="component" value="Unassembled WGS sequence"/>
</dbReference>
<dbReference type="RefSeq" id="WP_184451401.1">
    <property type="nucleotide sequence ID" value="NZ_JACHMK010000001.1"/>
</dbReference>
<name>A0A923E2K0_9ACTO</name>
<comment type="caution">
    <text evidence="1">The sequence shown here is derived from an EMBL/GenBank/DDBJ whole genome shotgun (WGS) entry which is preliminary data.</text>
</comment>
<evidence type="ECO:0000313" key="2">
    <source>
        <dbReference type="Proteomes" id="UP000617426"/>
    </source>
</evidence>
<protein>
    <submittedName>
        <fullName evidence="1">Uncharacterized protein</fullName>
    </submittedName>
</protein>
<evidence type="ECO:0000313" key="1">
    <source>
        <dbReference type="EMBL" id="MBB6333723.1"/>
    </source>
</evidence>
<sequence>MASIDRKGPAPILILDETEYTILTAVCLGTIPPDHRRTRSLRKAGILNTAGPTPECAPIVEGLTTARRRFLGSLMHPAEGRHIETWIGAQSVTGVLIEGNTHRLQEVAPCDNPSLVLPLLDLRPREMVDLGPHTLPGKFVELIDRGNLDAADRLLRQVSKNIDHGGEPGAHDGPSPLTVSFAHGTWTVSALACFDLDGEQWRMSDLILTLSVPECLYELAYDDTQDEAITRLAPVSSLAVWTRISSWFFPRG</sequence>
<reference evidence="1" key="1">
    <citation type="submission" date="2020-08" db="EMBL/GenBank/DDBJ databases">
        <title>Sequencing the genomes of 1000 actinobacteria strains.</title>
        <authorList>
            <person name="Klenk H.-P."/>
        </authorList>
    </citation>
    <scope>NUCLEOTIDE SEQUENCE</scope>
    <source>
        <strain evidence="1">DSM 10695</strain>
    </source>
</reference>